<keyword evidence="1" id="KW-0732">Signal</keyword>
<dbReference type="OrthoDB" id="4308311at2"/>
<dbReference type="EMBL" id="SMKA01000070">
    <property type="protein sequence ID" value="TDC28775.1"/>
    <property type="molecule type" value="Genomic_DNA"/>
</dbReference>
<evidence type="ECO:0000313" key="2">
    <source>
        <dbReference type="EMBL" id="TDC28775.1"/>
    </source>
</evidence>
<feature type="signal peptide" evidence="1">
    <location>
        <begin position="1"/>
        <end position="28"/>
    </location>
</feature>
<dbReference type="Proteomes" id="UP000295075">
    <property type="component" value="Unassembled WGS sequence"/>
</dbReference>
<accession>A0A4V2XRC5</accession>
<evidence type="ECO:0008006" key="4">
    <source>
        <dbReference type="Google" id="ProtNLM"/>
    </source>
</evidence>
<keyword evidence="3" id="KW-1185">Reference proteome</keyword>
<comment type="caution">
    <text evidence="2">The sequence shown here is derived from an EMBL/GenBank/DDBJ whole genome shotgun (WGS) entry which is preliminary data.</text>
</comment>
<feature type="chain" id="PRO_5020770572" description="Secreted protein" evidence="1">
    <location>
        <begin position="29"/>
        <end position="140"/>
    </location>
</feature>
<evidence type="ECO:0000256" key="1">
    <source>
        <dbReference type="SAM" id="SignalP"/>
    </source>
</evidence>
<proteinExistence type="predicted"/>
<name>A0A4V2XRC5_9ACTN</name>
<evidence type="ECO:0000313" key="3">
    <source>
        <dbReference type="Proteomes" id="UP000295075"/>
    </source>
</evidence>
<protein>
    <recommendedName>
        <fullName evidence="4">Secreted protein</fullName>
    </recommendedName>
</protein>
<dbReference type="AlphaFoldDB" id="A0A4V2XRC5"/>
<reference evidence="2 3" key="1">
    <citation type="submission" date="2019-03" db="EMBL/GenBank/DDBJ databases">
        <title>Draft genome sequences of novel Actinobacteria.</title>
        <authorList>
            <person name="Sahin N."/>
            <person name="Ay H."/>
            <person name="Saygin H."/>
        </authorList>
    </citation>
    <scope>NUCLEOTIDE SEQUENCE [LARGE SCALE GENOMIC DNA]</scope>
    <source>
        <strain evidence="2 3">JCM 30547</strain>
    </source>
</reference>
<organism evidence="2 3">
    <name type="scientific">Kribbella albertanoniae</name>
    <dbReference type="NCBI Taxonomy" id="1266829"/>
    <lineage>
        <taxon>Bacteria</taxon>
        <taxon>Bacillati</taxon>
        <taxon>Actinomycetota</taxon>
        <taxon>Actinomycetes</taxon>
        <taxon>Propionibacteriales</taxon>
        <taxon>Kribbellaceae</taxon>
        <taxon>Kribbella</taxon>
    </lineage>
</organism>
<gene>
    <name evidence="2" type="ORF">E1261_17535</name>
</gene>
<sequence length="140" mass="14751">MRRTTIRTVGVLLGTLALVVTTTGVANAASFSYGAYEGGGWGYWQQDPGADPRPFQGGTAPGDAIAACDMEADGWGIEVRLDIGRNGSIDRKVSTRGHAAEYCSGWASGDITPEGTPVRVWVVKVNGTTDYHPVYKDGTA</sequence>
<dbReference type="RefSeq" id="WP_132407941.1">
    <property type="nucleotide sequence ID" value="NZ_SMKA01000070.1"/>
</dbReference>